<dbReference type="Proteomes" id="UP000825935">
    <property type="component" value="Chromosome 4"/>
</dbReference>
<dbReference type="AlphaFoldDB" id="A0A8T2UYW2"/>
<accession>A0A8T2UYW2</accession>
<organism evidence="1 2">
    <name type="scientific">Ceratopteris richardii</name>
    <name type="common">Triangle waterfern</name>
    <dbReference type="NCBI Taxonomy" id="49495"/>
    <lineage>
        <taxon>Eukaryota</taxon>
        <taxon>Viridiplantae</taxon>
        <taxon>Streptophyta</taxon>
        <taxon>Embryophyta</taxon>
        <taxon>Tracheophyta</taxon>
        <taxon>Polypodiopsida</taxon>
        <taxon>Polypodiidae</taxon>
        <taxon>Polypodiales</taxon>
        <taxon>Pteridineae</taxon>
        <taxon>Pteridaceae</taxon>
        <taxon>Parkerioideae</taxon>
        <taxon>Ceratopteris</taxon>
    </lineage>
</organism>
<dbReference type="EMBL" id="CM035409">
    <property type="protein sequence ID" value="KAH7440412.1"/>
    <property type="molecule type" value="Genomic_DNA"/>
</dbReference>
<evidence type="ECO:0000313" key="1">
    <source>
        <dbReference type="EMBL" id="KAH7440412.1"/>
    </source>
</evidence>
<comment type="caution">
    <text evidence="1">The sequence shown here is derived from an EMBL/GenBank/DDBJ whole genome shotgun (WGS) entry which is preliminary data.</text>
</comment>
<gene>
    <name evidence="1" type="ORF">KP509_04G105900</name>
</gene>
<evidence type="ECO:0000313" key="2">
    <source>
        <dbReference type="Proteomes" id="UP000825935"/>
    </source>
</evidence>
<sequence length="121" mass="12984">MAGSLTTIGKARGKSSETIHLKRNCWKSSPCELARKLSSHAGASRSTISTFRYSRALASSHVLSPLARAAAGQKLPRISCSLHLLLEANRKEIFQLLSSGSGKKLSSICTSSVFALCRYMG</sequence>
<proteinExistence type="predicted"/>
<protein>
    <submittedName>
        <fullName evidence="1">Uncharacterized protein</fullName>
    </submittedName>
</protein>
<keyword evidence="2" id="KW-1185">Reference proteome</keyword>
<name>A0A8T2UYW2_CERRI</name>
<reference evidence="1" key="1">
    <citation type="submission" date="2021-08" db="EMBL/GenBank/DDBJ databases">
        <title>WGS assembly of Ceratopteris richardii.</title>
        <authorList>
            <person name="Marchant D.B."/>
            <person name="Chen G."/>
            <person name="Jenkins J."/>
            <person name="Shu S."/>
            <person name="Leebens-Mack J."/>
            <person name="Grimwood J."/>
            <person name="Schmutz J."/>
            <person name="Soltis P."/>
            <person name="Soltis D."/>
            <person name="Chen Z.-H."/>
        </authorList>
    </citation>
    <scope>NUCLEOTIDE SEQUENCE</scope>
    <source>
        <strain evidence="1">Whitten #5841</strain>
        <tissue evidence="1">Leaf</tissue>
    </source>
</reference>